<feature type="signal peptide" evidence="1">
    <location>
        <begin position="1"/>
        <end position="19"/>
    </location>
</feature>
<name>A0ABS5U8M6_9BACT</name>
<reference evidence="2 3" key="1">
    <citation type="submission" date="2021-05" db="EMBL/GenBank/DDBJ databases">
        <title>The draft genome of Geobacter chapellei DSM 13688.</title>
        <authorList>
            <person name="Xu Z."/>
            <person name="Masuda Y."/>
            <person name="Itoh H."/>
            <person name="Senoo K."/>
        </authorList>
    </citation>
    <scope>NUCLEOTIDE SEQUENCE [LARGE SCALE GENOMIC DNA]</scope>
    <source>
        <strain evidence="2 3">DSM 13688</strain>
    </source>
</reference>
<dbReference type="EMBL" id="JAHDYS010000008">
    <property type="protein sequence ID" value="MBT1072037.1"/>
    <property type="molecule type" value="Genomic_DNA"/>
</dbReference>
<organism evidence="2 3">
    <name type="scientific">Pelotalea chapellei</name>
    <dbReference type="NCBI Taxonomy" id="44671"/>
    <lineage>
        <taxon>Bacteria</taxon>
        <taxon>Pseudomonadati</taxon>
        <taxon>Thermodesulfobacteriota</taxon>
        <taxon>Desulfuromonadia</taxon>
        <taxon>Geobacterales</taxon>
        <taxon>Geobacteraceae</taxon>
        <taxon>Pelotalea</taxon>
    </lineage>
</organism>
<evidence type="ECO:0000256" key="1">
    <source>
        <dbReference type="SAM" id="SignalP"/>
    </source>
</evidence>
<keyword evidence="3" id="KW-1185">Reference proteome</keyword>
<proteinExistence type="predicted"/>
<protein>
    <recommendedName>
        <fullName evidence="4">Lipoprotein</fullName>
    </recommendedName>
</protein>
<gene>
    <name evidence="2" type="ORF">KJB30_09595</name>
</gene>
<sequence length="201" mass="22474">MSNWLVLYFCLLCVMLAGCEPVQKVFDAAEAPRTRANSPATLKISGTIDSLVTLQTLDVVYTTHNSFCDRTLSWIEGASAPRVERLVYPLKKTNGTYELNLELNKFEPGFCKWAVASVNYNVTLNSSKSVPKKAAIVWFKDTGKDSLPPFDLKCLPPEKFKDILACMHPRGEYYINTRAPELRVNFDGQGTSLNDGRQLGE</sequence>
<dbReference type="Proteomes" id="UP000784128">
    <property type="component" value="Unassembled WGS sequence"/>
</dbReference>
<feature type="chain" id="PRO_5047212571" description="Lipoprotein" evidence="1">
    <location>
        <begin position="20"/>
        <end position="201"/>
    </location>
</feature>
<evidence type="ECO:0000313" key="2">
    <source>
        <dbReference type="EMBL" id="MBT1072037.1"/>
    </source>
</evidence>
<evidence type="ECO:0008006" key="4">
    <source>
        <dbReference type="Google" id="ProtNLM"/>
    </source>
</evidence>
<evidence type="ECO:0000313" key="3">
    <source>
        <dbReference type="Proteomes" id="UP000784128"/>
    </source>
</evidence>
<dbReference type="RefSeq" id="WP_214298502.1">
    <property type="nucleotide sequence ID" value="NZ_JAHDYS010000008.1"/>
</dbReference>
<keyword evidence="1" id="KW-0732">Signal</keyword>
<accession>A0ABS5U8M6</accession>
<comment type="caution">
    <text evidence="2">The sequence shown here is derived from an EMBL/GenBank/DDBJ whole genome shotgun (WGS) entry which is preliminary data.</text>
</comment>